<dbReference type="PANTHER" id="PTHR35095:SF1">
    <property type="entry name" value="OS05G0143300 PROTEIN"/>
    <property type="match status" value="1"/>
</dbReference>
<dbReference type="PROSITE" id="PS50158">
    <property type="entry name" value="ZF_CCHC"/>
    <property type="match status" value="1"/>
</dbReference>
<dbReference type="GO" id="GO:0003676">
    <property type="term" value="F:nucleic acid binding"/>
    <property type="evidence" value="ECO:0007669"/>
    <property type="project" value="InterPro"/>
</dbReference>
<evidence type="ECO:0000259" key="3">
    <source>
        <dbReference type="PROSITE" id="PS50158"/>
    </source>
</evidence>
<evidence type="ECO:0000256" key="2">
    <source>
        <dbReference type="SAM" id="MobiDB-lite"/>
    </source>
</evidence>
<dbReference type="EMBL" id="JAHRHJ020000003">
    <property type="protein sequence ID" value="KAH9322750.1"/>
    <property type="molecule type" value="Genomic_DNA"/>
</dbReference>
<sequence>MVMVDSSRLALAAPPASLSPHALRRCHPFRSFVALLQDQNNKPNIIGVCKENFKLALSQSAQKPAFVQPKEGLSRKIPLFKGRVPVDIQESCNDSMLFMFGMAQQRLRCEKIIQFLTSGCNRRLDENIDISLLSELMGNQCLPIKSHEWSFYSYNCLGLYGYGNSAPDESRQDMVKFRDCFQTYQKPCGYSLIYTRCKEPIPQFLQSDATVTGWVDQETRALLFPITRTREQGSVANIRELHLANDHIKPDQQFSIVPHFENSFLETSSIEYGKKSLENLYGTTKFEVQTAPLSGTTQKMKSSVSSPAKLKPKHRARKKNKKLVKQKRDIFEKSRFQHYEYMLSVLLNRDSATLSVIQLKKSNQKELTVLLNQISVGLAGSGLGITLFAASKMLAVNACFDRRKLMNIMFGIGLLWLSAGVQNLREVVLSITEISDKFKLKERKIVSQMKRELTGVFFKTFTLIAFSMLSSWAVTSEDENPQEAWCKENENSLLHSYFALGIQMASAGLRDQDKLDGASNFGVRKARISLLLEENGIKEYVTTVVSVPTDATQLLAYKKEDAKARRLILDGVKDHIVPHIAELDTAKTMWDAIMNLYQNATTNRKLILKEKLRNTRMNKGEDVTSYLTRLRLVKDELAAVGDKPSDDELEELRLSLVNGANNKSQKSEVEQENVALAGKGKAKKGSSKGSNSQGEKKKKDSSKIKCYGCHEFGHYVSDCPERKKNEKKGKKQVAASASADELSSRMEDEFALIA</sequence>
<keyword evidence="5" id="KW-1185">Reference proteome</keyword>
<gene>
    <name evidence="4" type="ORF">KI387_017389</name>
</gene>
<dbReference type="SMART" id="SM00343">
    <property type="entry name" value="ZnF_C2HC"/>
    <property type="match status" value="1"/>
</dbReference>
<organism evidence="4 5">
    <name type="scientific">Taxus chinensis</name>
    <name type="common">Chinese yew</name>
    <name type="synonym">Taxus wallichiana var. chinensis</name>
    <dbReference type="NCBI Taxonomy" id="29808"/>
    <lineage>
        <taxon>Eukaryota</taxon>
        <taxon>Viridiplantae</taxon>
        <taxon>Streptophyta</taxon>
        <taxon>Embryophyta</taxon>
        <taxon>Tracheophyta</taxon>
        <taxon>Spermatophyta</taxon>
        <taxon>Pinopsida</taxon>
        <taxon>Pinidae</taxon>
        <taxon>Conifers II</taxon>
        <taxon>Cupressales</taxon>
        <taxon>Taxaceae</taxon>
        <taxon>Taxus</taxon>
    </lineage>
</organism>
<dbReference type="InterPro" id="IPR001878">
    <property type="entry name" value="Znf_CCHC"/>
</dbReference>
<keyword evidence="1" id="KW-0862">Zinc</keyword>
<feature type="region of interest" description="Disordered" evidence="2">
    <location>
        <begin position="661"/>
        <end position="754"/>
    </location>
</feature>
<evidence type="ECO:0000256" key="1">
    <source>
        <dbReference type="PROSITE-ProRule" id="PRU00047"/>
    </source>
</evidence>
<reference evidence="4 5" key="1">
    <citation type="journal article" date="2021" name="Nat. Plants">
        <title>The Taxus genome provides insights into paclitaxel biosynthesis.</title>
        <authorList>
            <person name="Xiong X."/>
            <person name="Gou J."/>
            <person name="Liao Q."/>
            <person name="Li Y."/>
            <person name="Zhou Q."/>
            <person name="Bi G."/>
            <person name="Li C."/>
            <person name="Du R."/>
            <person name="Wang X."/>
            <person name="Sun T."/>
            <person name="Guo L."/>
            <person name="Liang H."/>
            <person name="Lu P."/>
            <person name="Wu Y."/>
            <person name="Zhang Z."/>
            <person name="Ro D.K."/>
            <person name="Shang Y."/>
            <person name="Huang S."/>
            <person name="Yan J."/>
        </authorList>
    </citation>
    <scope>NUCLEOTIDE SEQUENCE [LARGE SCALE GENOMIC DNA]</scope>
    <source>
        <strain evidence="4">Ta-2019</strain>
    </source>
</reference>
<feature type="domain" description="CCHC-type" evidence="3">
    <location>
        <begin position="705"/>
        <end position="721"/>
    </location>
</feature>
<feature type="compositionally biased region" description="Basic residues" evidence="2">
    <location>
        <begin position="310"/>
        <end position="322"/>
    </location>
</feature>
<dbReference type="GO" id="GO:0008270">
    <property type="term" value="F:zinc ion binding"/>
    <property type="evidence" value="ECO:0007669"/>
    <property type="project" value="UniProtKB-KW"/>
</dbReference>
<dbReference type="InterPro" id="IPR036875">
    <property type="entry name" value="Znf_CCHC_sf"/>
</dbReference>
<name>A0AA38GIS8_TAXCH</name>
<keyword evidence="1" id="KW-0863">Zinc-finger</keyword>
<keyword evidence="1" id="KW-0479">Metal-binding</keyword>
<proteinExistence type="predicted"/>
<protein>
    <recommendedName>
        <fullName evidence="3">CCHC-type domain-containing protein</fullName>
    </recommendedName>
</protein>
<feature type="compositionally biased region" description="Polar residues" evidence="2">
    <location>
        <begin position="297"/>
        <end position="306"/>
    </location>
</feature>
<feature type="region of interest" description="Disordered" evidence="2">
    <location>
        <begin position="297"/>
        <end position="322"/>
    </location>
</feature>
<dbReference type="Gene3D" id="4.10.60.10">
    <property type="entry name" value="Zinc finger, CCHC-type"/>
    <property type="match status" value="1"/>
</dbReference>
<dbReference type="Pfam" id="PF14223">
    <property type="entry name" value="Retrotran_gag_2"/>
    <property type="match status" value="1"/>
</dbReference>
<evidence type="ECO:0000313" key="5">
    <source>
        <dbReference type="Proteomes" id="UP000824469"/>
    </source>
</evidence>
<comment type="caution">
    <text evidence="4">The sequence shown here is derived from an EMBL/GenBank/DDBJ whole genome shotgun (WGS) entry which is preliminary data.</text>
</comment>
<dbReference type="Proteomes" id="UP000824469">
    <property type="component" value="Unassembled WGS sequence"/>
</dbReference>
<dbReference type="AlphaFoldDB" id="A0AA38GIS8"/>
<accession>A0AA38GIS8</accession>
<evidence type="ECO:0000313" key="4">
    <source>
        <dbReference type="EMBL" id="KAH9322750.1"/>
    </source>
</evidence>
<dbReference type="PANTHER" id="PTHR35095">
    <property type="entry name" value="OS05G0143300 PROTEIN"/>
    <property type="match status" value="1"/>
</dbReference>
<dbReference type="SUPFAM" id="SSF57756">
    <property type="entry name" value="Retrovirus zinc finger-like domains"/>
    <property type="match status" value="1"/>
</dbReference>
<feature type="compositionally biased region" description="Basic and acidic residues" evidence="2">
    <location>
        <begin position="694"/>
        <end position="703"/>
    </location>
</feature>